<evidence type="ECO:0000256" key="7">
    <source>
        <dbReference type="ARBA" id="ARBA00022723"/>
    </source>
</evidence>
<dbReference type="InterPro" id="IPR038772">
    <property type="entry name" value="Sph/SMPD2-like"/>
</dbReference>
<evidence type="ECO:0000256" key="6">
    <source>
        <dbReference type="ARBA" id="ARBA00022692"/>
    </source>
</evidence>
<dbReference type="GO" id="GO:0046872">
    <property type="term" value="F:metal ion binding"/>
    <property type="evidence" value="ECO:0007669"/>
    <property type="project" value="UniProtKB-KW"/>
</dbReference>
<feature type="non-terminal residue" evidence="16">
    <location>
        <position position="1"/>
    </location>
</feature>
<reference evidence="16" key="1">
    <citation type="submission" date="2023-06" db="EMBL/GenBank/DDBJ databases">
        <authorList>
            <person name="Delattre M."/>
        </authorList>
    </citation>
    <scope>NUCLEOTIDE SEQUENCE</scope>
    <source>
        <strain evidence="16">AF72</strain>
    </source>
</reference>
<keyword evidence="11 14" id="KW-1133">Transmembrane helix</keyword>
<dbReference type="EMBL" id="CATQJA010002630">
    <property type="protein sequence ID" value="CAJ0574432.1"/>
    <property type="molecule type" value="Genomic_DNA"/>
</dbReference>
<evidence type="ECO:0000256" key="13">
    <source>
        <dbReference type="ARBA" id="ARBA00023136"/>
    </source>
</evidence>
<feature type="transmembrane region" description="Helical" evidence="14">
    <location>
        <begin position="366"/>
        <end position="385"/>
    </location>
</feature>
<accession>A0AA36CTY1</accession>
<keyword evidence="8" id="KW-0378">Hydrolase</keyword>
<evidence type="ECO:0000256" key="1">
    <source>
        <dbReference type="ARBA" id="ARBA00004141"/>
    </source>
</evidence>
<proteinExistence type="inferred from homology"/>
<dbReference type="PANTHER" id="PTHR16320:SF24">
    <property type="entry name" value="PHOSPHODIESTERASE, PUTATIVE-RELATED"/>
    <property type="match status" value="1"/>
</dbReference>
<comment type="pathway">
    <text evidence="2">Lipid metabolism; sphingolipid metabolism.</text>
</comment>
<evidence type="ECO:0000313" key="17">
    <source>
        <dbReference type="Proteomes" id="UP001177023"/>
    </source>
</evidence>
<comment type="caution">
    <text evidence="16">The sequence shown here is derived from an EMBL/GenBank/DDBJ whole genome shotgun (WGS) entry which is preliminary data.</text>
</comment>
<gene>
    <name evidence="16" type="ORF">MSPICULIGERA_LOCUS12765</name>
</gene>
<evidence type="ECO:0000256" key="2">
    <source>
        <dbReference type="ARBA" id="ARBA00004760"/>
    </source>
</evidence>
<dbReference type="PANTHER" id="PTHR16320">
    <property type="entry name" value="SPHINGOMYELINASE FAMILY MEMBER"/>
    <property type="match status" value="1"/>
</dbReference>
<keyword evidence="6 14" id="KW-0812">Transmembrane</keyword>
<comment type="subcellular location">
    <subcellularLocation>
        <location evidence="1">Membrane</location>
        <topology evidence="1">Multi-pass membrane protein</topology>
    </subcellularLocation>
</comment>
<dbReference type="Proteomes" id="UP001177023">
    <property type="component" value="Unassembled WGS sequence"/>
</dbReference>
<protein>
    <recommendedName>
        <fullName evidence="5">sphingomyelin phosphodiesterase</fullName>
        <ecNumber evidence="5">3.1.4.12</ecNumber>
    </recommendedName>
</protein>
<sequence>MGPSGGLQLRVATFNCWALPQPWPIGSSDRKHRLQRLADELLKDEYDIVGLQELWSEYDYLDLAERTQTVFPYSHYFHSGFTGSGVAVISKHPIVSTLMYRYSLNGFAHHIHRGDWFGGKVVGMVELEIGELRVNFYTTHLHAEYDRENDLYLPHRLAQSFELSQFVRHTSRGADFVLLCGDLNMEPDDLGIRLLMSNTKLIDAWRMFNEGHTLAGQPGNERTSLVRRSGMTCDRPDNCYTSAFMKETCPDGKRIDYMFFKSGRMHGHLEDCGVCFNKIPEDELNFSDHVGVYSIFHIHTEDRQASMIWEHELPLLKEVIETVREGQKRAHRDRSLYIGLFIGFVVLLLGSLIVDQFVPWLSVPLSILRFILTVLIAFTFWYGFLGLTMELKALKGTRQAMCQLLNE</sequence>
<keyword evidence="7" id="KW-0479">Metal-binding</keyword>
<evidence type="ECO:0000256" key="9">
    <source>
        <dbReference type="ARBA" id="ARBA00022842"/>
    </source>
</evidence>
<dbReference type="InterPro" id="IPR036691">
    <property type="entry name" value="Endo/exonu/phosph_ase_sf"/>
</dbReference>
<evidence type="ECO:0000256" key="10">
    <source>
        <dbReference type="ARBA" id="ARBA00022919"/>
    </source>
</evidence>
<dbReference type="GO" id="GO:0016020">
    <property type="term" value="C:membrane"/>
    <property type="evidence" value="ECO:0007669"/>
    <property type="project" value="UniProtKB-SubCell"/>
</dbReference>
<evidence type="ECO:0000256" key="12">
    <source>
        <dbReference type="ARBA" id="ARBA00023098"/>
    </source>
</evidence>
<evidence type="ECO:0000256" key="14">
    <source>
        <dbReference type="SAM" id="Phobius"/>
    </source>
</evidence>
<keyword evidence="17" id="KW-1185">Reference proteome</keyword>
<dbReference type="InterPro" id="IPR005135">
    <property type="entry name" value="Endo/exonuclease/phosphatase"/>
</dbReference>
<dbReference type="GO" id="GO:0004767">
    <property type="term" value="F:sphingomyelin phosphodiesterase activity"/>
    <property type="evidence" value="ECO:0007669"/>
    <property type="project" value="UniProtKB-EC"/>
</dbReference>
<keyword evidence="13 14" id="KW-0472">Membrane</keyword>
<comment type="similarity">
    <text evidence="4">Belongs to the neutral sphingomyelinase family.</text>
</comment>
<comment type="pathway">
    <text evidence="3">Sphingolipid metabolism.</text>
</comment>
<dbReference type="SUPFAM" id="SSF56219">
    <property type="entry name" value="DNase I-like"/>
    <property type="match status" value="1"/>
</dbReference>
<keyword evidence="10" id="KW-0746">Sphingolipid metabolism</keyword>
<evidence type="ECO:0000256" key="5">
    <source>
        <dbReference type="ARBA" id="ARBA00012369"/>
    </source>
</evidence>
<dbReference type="AlphaFoldDB" id="A0AA36CTY1"/>
<dbReference type="Pfam" id="PF03372">
    <property type="entry name" value="Exo_endo_phos"/>
    <property type="match status" value="1"/>
</dbReference>
<keyword evidence="9" id="KW-0460">Magnesium</keyword>
<evidence type="ECO:0000256" key="3">
    <source>
        <dbReference type="ARBA" id="ARBA00004991"/>
    </source>
</evidence>
<name>A0AA36CTY1_9BILA</name>
<feature type="transmembrane region" description="Helical" evidence="14">
    <location>
        <begin position="336"/>
        <end position="354"/>
    </location>
</feature>
<feature type="domain" description="Endonuclease/exonuclease/phosphatase" evidence="15">
    <location>
        <begin position="12"/>
        <end position="289"/>
    </location>
</feature>
<dbReference type="Gene3D" id="3.60.10.10">
    <property type="entry name" value="Endonuclease/exonuclease/phosphatase"/>
    <property type="match status" value="1"/>
</dbReference>
<evidence type="ECO:0000256" key="4">
    <source>
        <dbReference type="ARBA" id="ARBA00006335"/>
    </source>
</evidence>
<organism evidence="16 17">
    <name type="scientific">Mesorhabditis spiculigera</name>
    <dbReference type="NCBI Taxonomy" id="96644"/>
    <lineage>
        <taxon>Eukaryota</taxon>
        <taxon>Metazoa</taxon>
        <taxon>Ecdysozoa</taxon>
        <taxon>Nematoda</taxon>
        <taxon>Chromadorea</taxon>
        <taxon>Rhabditida</taxon>
        <taxon>Rhabditina</taxon>
        <taxon>Rhabditomorpha</taxon>
        <taxon>Rhabditoidea</taxon>
        <taxon>Rhabditidae</taxon>
        <taxon>Mesorhabditinae</taxon>
        <taxon>Mesorhabditis</taxon>
    </lineage>
</organism>
<evidence type="ECO:0000256" key="8">
    <source>
        <dbReference type="ARBA" id="ARBA00022801"/>
    </source>
</evidence>
<dbReference type="GO" id="GO:0006665">
    <property type="term" value="P:sphingolipid metabolic process"/>
    <property type="evidence" value="ECO:0007669"/>
    <property type="project" value="UniProtKB-KW"/>
</dbReference>
<evidence type="ECO:0000256" key="11">
    <source>
        <dbReference type="ARBA" id="ARBA00022989"/>
    </source>
</evidence>
<evidence type="ECO:0000313" key="16">
    <source>
        <dbReference type="EMBL" id="CAJ0574432.1"/>
    </source>
</evidence>
<keyword evidence="12" id="KW-0443">Lipid metabolism</keyword>
<dbReference type="EC" id="3.1.4.12" evidence="5"/>
<evidence type="ECO:0000259" key="15">
    <source>
        <dbReference type="Pfam" id="PF03372"/>
    </source>
</evidence>